<keyword evidence="1" id="KW-1133">Transmembrane helix</keyword>
<evidence type="ECO:0000313" key="4">
    <source>
        <dbReference type="Proteomes" id="UP000625283"/>
    </source>
</evidence>
<dbReference type="PANTHER" id="PTHR33446:SF2">
    <property type="entry name" value="PROTEIN TONB"/>
    <property type="match status" value="1"/>
</dbReference>
<protein>
    <submittedName>
        <fullName evidence="3">Energy transducer TonB</fullName>
    </submittedName>
</protein>
<keyword evidence="4" id="KW-1185">Reference proteome</keyword>
<reference evidence="3 4" key="1">
    <citation type="submission" date="2021-01" db="EMBL/GenBank/DDBJ databases">
        <title>C459-1 draft genome sequence.</title>
        <authorList>
            <person name="Zhang X.-F."/>
        </authorList>
    </citation>
    <scope>NUCLEOTIDE SEQUENCE [LARGE SCALE GENOMIC DNA]</scope>
    <source>
        <strain evidence="4">C459-1</strain>
    </source>
</reference>
<dbReference type="PROSITE" id="PS52015">
    <property type="entry name" value="TONB_CTD"/>
    <property type="match status" value="2"/>
</dbReference>
<dbReference type="Gene3D" id="3.30.1150.10">
    <property type="match status" value="2"/>
</dbReference>
<name>A0ABS1QZQ4_9SPHI</name>
<evidence type="ECO:0000313" key="3">
    <source>
        <dbReference type="EMBL" id="MBL1407903.1"/>
    </source>
</evidence>
<proteinExistence type="predicted"/>
<sequence>MMVYLLLVNIALTIGFGLYHICFRKLTFFQWNRLYLLGIVVLAILIPIGLFIDISSLIAEDEVIPQVNFIEVMDVMYIPMAVAQTSYSLVDLLTVLYWTAVSLGVIALVYRLWTVKRAFISEKRYVSFSFFKWVFLGAEVQNEQIINRHEQVHVEQGHSYDILLLELICVFNWFNPIVYLIRKELKFQHECIADELCSEDKVAYAELLVANAMRTDVNSLVHEFSNQSFLKKRIMMLFKNKSSNRNKLFYLAGIPLVLIIAGSTLIFNTSRAKEVVADVEAQLADVTFPKDILGGSTEMDEETSNLLAPMDQDTSKKINAQGQVDDDVIFETAEINPEPPGGMVAYRKWIGESYQYPTAAVDAGIKGTVLIYFVVEKDGQLSNLKVVQDLDYGTGKAALDMLNKSAKWSPAVQNGKAVRVAYTLPIRLDLTNMGITEADKNVVFIEAEQMPEPPEGVPAFRKWIGNNYQYPSDAIDAGVRGTIRLKFIVEKDGSLSNIKAEEDLGYGTGEAAVELLEKSPKWKVGVQNGRTVRVEYSLPIRLDLTNM</sequence>
<dbReference type="InterPro" id="IPR008756">
    <property type="entry name" value="Peptidase_M56"/>
</dbReference>
<dbReference type="EMBL" id="JAERTY010000002">
    <property type="protein sequence ID" value="MBL1407903.1"/>
    <property type="molecule type" value="Genomic_DNA"/>
</dbReference>
<evidence type="ECO:0000256" key="1">
    <source>
        <dbReference type="SAM" id="Phobius"/>
    </source>
</evidence>
<feature type="transmembrane region" description="Helical" evidence="1">
    <location>
        <begin position="6"/>
        <end position="22"/>
    </location>
</feature>
<dbReference type="SUPFAM" id="SSF74653">
    <property type="entry name" value="TolA/TonB C-terminal domain"/>
    <property type="match status" value="2"/>
</dbReference>
<dbReference type="RefSeq" id="WP_202101700.1">
    <property type="nucleotide sequence ID" value="NZ_JAERTY010000002.1"/>
</dbReference>
<keyword evidence="1" id="KW-0812">Transmembrane</keyword>
<organism evidence="3 4">
    <name type="scientific">Sphingobacterium faecale</name>
    <dbReference type="NCBI Taxonomy" id="2803775"/>
    <lineage>
        <taxon>Bacteria</taxon>
        <taxon>Pseudomonadati</taxon>
        <taxon>Bacteroidota</taxon>
        <taxon>Sphingobacteriia</taxon>
        <taxon>Sphingobacteriales</taxon>
        <taxon>Sphingobacteriaceae</taxon>
        <taxon>Sphingobacterium</taxon>
    </lineage>
</organism>
<feature type="transmembrane region" description="Helical" evidence="1">
    <location>
        <begin position="248"/>
        <end position="267"/>
    </location>
</feature>
<evidence type="ECO:0000259" key="2">
    <source>
        <dbReference type="PROSITE" id="PS52015"/>
    </source>
</evidence>
<feature type="transmembrane region" description="Helical" evidence="1">
    <location>
        <begin position="95"/>
        <end position="113"/>
    </location>
</feature>
<dbReference type="Proteomes" id="UP000625283">
    <property type="component" value="Unassembled WGS sequence"/>
</dbReference>
<dbReference type="InterPro" id="IPR051045">
    <property type="entry name" value="TonB-dependent_transducer"/>
</dbReference>
<gene>
    <name evidence="3" type="ORF">JKG61_03980</name>
</gene>
<keyword evidence="1" id="KW-0472">Membrane</keyword>
<accession>A0ABS1QZQ4</accession>
<comment type="caution">
    <text evidence="3">The sequence shown here is derived from an EMBL/GenBank/DDBJ whole genome shotgun (WGS) entry which is preliminary data.</text>
</comment>
<dbReference type="Pfam" id="PF03544">
    <property type="entry name" value="TonB_C"/>
    <property type="match status" value="2"/>
</dbReference>
<feature type="transmembrane region" description="Helical" evidence="1">
    <location>
        <begin position="34"/>
        <end position="52"/>
    </location>
</feature>
<feature type="domain" description="TonB C-terminal" evidence="2">
    <location>
        <begin position="341"/>
        <end position="437"/>
    </location>
</feature>
<feature type="domain" description="TonB C-terminal" evidence="2">
    <location>
        <begin position="455"/>
        <end position="547"/>
    </location>
</feature>
<dbReference type="InterPro" id="IPR037682">
    <property type="entry name" value="TonB_C"/>
</dbReference>
<dbReference type="Pfam" id="PF05569">
    <property type="entry name" value="Peptidase_M56"/>
    <property type="match status" value="1"/>
</dbReference>
<dbReference type="PANTHER" id="PTHR33446">
    <property type="entry name" value="PROTEIN TONB-RELATED"/>
    <property type="match status" value="1"/>
</dbReference>